<dbReference type="PANTHER" id="PTHR35585:SF1">
    <property type="entry name" value="HHE DOMAIN PROTEIN (AFU_ORTHOLOGUE AFUA_4G00730)"/>
    <property type="match status" value="1"/>
</dbReference>
<gene>
    <name evidence="3" type="ORF">D3871_01405</name>
</gene>
<dbReference type="Gene3D" id="1.20.120.520">
    <property type="entry name" value="nmb1532 protein domain like"/>
    <property type="match status" value="1"/>
</dbReference>
<evidence type="ECO:0000256" key="1">
    <source>
        <dbReference type="SAM" id="MobiDB-lite"/>
    </source>
</evidence>
<keyword evidence="4" id="KW-1185">Reference proteome</keyword>
<dbReference type="Pfam" id="PF01814">
    <property type="entry name" value="Hemerythrin"/>
    <property type="match status" value="1"/>
</dbReference>
<reference evidence="4" key="1">
    <citation type="submission" date="2018-09" db="EMBL/GenBank/DDBJ databases">
        <authorList>
            <person name="Zhu H."/>
        </authorList>
    </citation>
    <scope>NUCLEOTIDE SEQUENCE [LARGE SCALE GENOMIC DNA]</scope>
    <source>
        <strain evidence="4">K1R23-30</strain>
    </source>
</reference>
<feature type="domain" description="Hemerythrin-like" evidence="2">
    <location>
        <begin position="8"/>
        <end position="122"/>
    </location>
</feature>
<evidence type="ECO:0000259" key="2">
    <source>
        <dbReference type="Pfam" id="PF01814"/>
    </source>
</evidence>
<sequence length="178" mass="20052">MIGQDTDAVHILTAQHREMEDLLQQVADSDENGRDALFARAADKLTVHIKSEEEIFYPAVNRARTEDDLLESLEEHLSLKRLLADLLEMDAADKGFEAKFKVLKEQTEHHHQEEEENLFPAVVKMIDAGQREKLGMEMLTLQDDLTEQGEPREGVADETAEAASLNAPTTPTRPGHRI</sequence>
<dbReference type="AlphaFoldDB" id="A0A3A3FM88"/>
<protein>
    <submittedName>
        <fullName evidence="3">Hemerythrin domain-containing protein</fullName>
    </submittedName>
</protein>
<evidence type="ECO:0000313" key="3">
    <source>
        <dbReference type="EMBL" id="RJF97337.1"/>
    </source>
</evidence>
<organism evidence="3 4">
    <name type="scientific">Noviherbaspirillum saxi</name>
    <dbReference type="NCBI Taxonomy" id="2320863"/>
    <lineage>
        <taxon>Bacteria</taxon>
        <taxon>Pseudomonadati</taxon>
        <taxon>Pseudomonadota</taxon>
        <taxon>Betaproteobacteria</taxon>
        <taxon>Burkholderiales</taxon>
        <taxon>Oxalobacteraceae</taxon>
        <taxon>Noviherbaspirillum</taxon>
    </lineage>
</organism>
<dbReference type="RefSeq" id="WP_119767288.1">
    <property type="nucleotide sequence ID" value="NZ_QYUO01000001.1"/>
</dbReference>
<dbReference type="EMBL" id="QYUO01000001">
    <property type="protein sequence ID" value="RJF97337.1"/>
    <property type="molecule type" value="Genomic_DNA"/>
</dbReference>
<accession>A0A3A3FM88</accession>
<evidence type="ECO:0000313" key="4">
    <source>
        <dbReference type="Proteomes" id="UP000265955"/>
    </source>
</evidence>
<comment type="caution">
    <text evidence="3">The sequence shown here is derived from an EMBL/GenBank/DDBJ whole genome shotgun (WGS) entry which is preliminary data.</text>
</comment>
<dbReference type="OrthoDB" id="5514036at2"/>
<dbReference type="Proteomes" id="UP000265955">
    <property type="component" value="Unassembled WGS sequence"/>
</dbReference>
<dbReference type="InterPro" id="IPR012312">
    <property type="entry name" value="Hemerythrin-like"/>
</dbReference>
<dbReference type="PANTHER" id="PTHR35585">
    <property type="entry name" value="HHE DOMAIN PROTEIN (AFU_ORTHOLOGUE AFUA_4G00730)"/>
    <property type="match status" value="1"/>
</dbReference>
<feature type="region of interest" description="Disordered" evidence="1">
    <location>
        <begin position="144"/>
        <end position="178"/>
    </location>
</feature>
<name>A0A3A3FM88_9BURK</name>
<proteinExistence type="predicted"/>